<dbReference type="InterPro" id="IPR036188">
    <property type="entry name" value="FAD/NAD-bd_sf"/>
</dbReference>
<dbReference type="InterPro" id="IPR002937">
    <property type="entry name" value="Amino_oxidase"/>
</dbReference>
<name>A0AA97P2S5_PYRO3</name>
<evidence type="ECO:0000313" key="5">
    <source>
        <dbReference type="EMBL" id="ELQ40886.1"/>
    </source>
</evidence>
<dbReference type="Proteomes" id="UP000011086">
    <property type="component" value="Unassembled WGS sequence"/>
</dbReference>
<reference evidence="5" key="1">
    <citation type="journal article" date="2012" name="PLoS Genet.">
        <title>Comparative analysis of the genomes of two field isolates of the rice blast fungus Magnaporthe oryzae.</title>
        <authorList>
            <person name="Xue M."/>
            <person name="Yang J."/>
            <person name="Li Z."/>
            <person name="Hu S."/>
            <person name="Yao N."/>
            <person name="Dean R.A."/>
            <person name="Zhao W."/>
            <person name="Shen M."/>
            <person name="Zhang H."/>
            <person name="Li C."/>
            <person name="Liu L."/>
            <person name="Cao L."/>
            <person name="Xu X."/>
            <person name="Xing Y."/>
            <person name="Hsiang T."/>
            <person name="Zhang Z."/>
            <person name="Xu J.R."/>
            <person name="Peng Y.L."/>
        </authorList>
    </citation>
    <scope>NUCLEOTIDE SEQUENCE</scope>
    <source>
        <strain evidence="5">Y34</strain>
    </source>
</reference>
<dbReference type="EMBL" id="JH794015">
    <property type="protein sequence ID" value="ELQ40886.1"/>
    <property type="molecule type" value="Genomic_DNA"/>
</dbReference>
<dbReference type="InterPro" id="IPR037171">
    <property type="entry name" value="NagB/RpiA_transferase-like"/>
</dbReference>
<dbReference type="Gene3D" id="3.40.50.10470">
    <property type="entry name" value="Translation initiation factor eif-2b, domain 2"/>
    <property type="match status" value="1"/>
</dbReference>
<evidence type="ECO:0000256" key="1">
    <source>
        <dbReference type="ARBA" id="ARBA00007251"/>
    </source>
</evidence>
<dbReference type="Pfam" id="PF01593">
    <property type="entry name" value="Amino_oxidase"/>
    <property type="match status" value="1"/>
</dbReference>
<dbReference type="SUPFAM" id="SSF100950">
    <property type="entry name" value="NagB/RpiA/CoA transferase-like"/>
    <property type="match status" value="1"/>
</dbReference>
<dbReference type="GO" id="GO:0016491">
    <property type="term" value="F:oxidoreductase activity"/>
    <property type="evidence" value="ECO:0007669"/>
    <property type="project" value="InterPro"/>
</dbReference>
<dbReference type="SUPFAM" id="SSF51905">
    <property type="entry name" value="FAD/NAD(P)-binding domain"/>
    <property type="match status" value="1"/>
</dbReference>
<accession>A0AA97P2S5</accession>
<feature type="compositionally biased region" description="Polar residues" evidence="3">
    <location>
        <begin position="734"/>
        <end position="743"/>
    </location>
</feature>
<feature type="domain" description="Amine oxidase" evidence="4">
    <location>
        <begin position="72"/>
        <end position="514"/>
    </location>
</feature>
<dbReference type="InterPro" id="IPR000649">
    <property type="entry name" value="IF-2B-related"/>
</dbReference>
<dbReference type="AlphaFoldDB" id="A0AA97P2S5"/>
<organism evidence="5">
    <name type="scientific">Pyricularia oryzae (strain Y34)</name>
    <name type="common">Rice blast fungus</name>
    <name type="synonym">Magnaporthe oryzae</name>
    <dbReference type="NCBI Taxonomy" id="1143189"/>
    <lineage>
        <taxon>Eukaryota</taxon>
        <taxon>Fungi</taxon>
        <taxon>Dikarya</taxon>
        <taxon>Ascomycota</taxon>
        <taxon>Pezizomycotina</taxon>
        <taxon>Sordariomycetes</taxon>
        <taxon>Sordariomycetidae</taxon>
        <taxon>Magnaporthales</taxon>
        <taxon>Pyriculariaceae</taxon>
        <taxon>Pyricularia</taxon>
    </lineage>
</organism>
<feature type="region of interest" description="Disordered" evidence="3">
    <location>
        <begin position="714"/>
        <end position="743"/>
    </location>
</feature>
<dbReference type="Gene3D" id="3.50.50.60">
    <property type="entry name" value="FAD/NAD(P)-binding domain"/>
    <property type="match status" value="1"/>
</dbReference>
<gene>
    <name evidence="5" type="ORF">OOU_Y34scaffold00325g16</name>
</gene>
<dbReference type="SUPFAM" id="SSF54373">
    <property type="entry name" value="FAD-linked reductases, C-terminal domain"/>
    <property type="match status" value="1"/>
</dbReference>
<feature type="compositionally biased region" description="Low complexity" evidence="3">
    <location>
        <begin position="717"/>
        <end position="730"/>
    </location>
</feature>
<dbReference type="InterPro" id="IPR050281">
    <property type="entry name" value="Flavin_monoamine_oxidase"/>
</dbReference>
<evidence type="ECO:0000256" key="3">
    <source>
        <dbReference type="SAM" id="MobiDB-lite"/>
    </source>
</evidence>
<dbReference type="Pfam" id="PF01008">
    <property type="entry name" value="IF-2B"/>
    <property type="match status" value="1"/>
</dbReference>
<evidence type="ECO:0000259" key="4">
    <source>
        <dbReference type="Pfam" id="PF01593"/>
    </source>
</evidence>
<comment type="similarity">
    <text evidence="1 2">Belongs to the eIF-2B alpha/beta/delta subunits family.</text>
</comment>
<protein>
    <submittedName>
        <fullName evidence="5">Amine oxidase</fullName>
    </submittedName>
</protein>
<sequence length="1034" mass="113951">MDAFSISYSSDAEKQASYMYQDLHSLYSHNAIEKTTFKTLPAMRQLSDTNAQHQRNFDPGLSPHIGIVGAGLAGLRCADILLERGFRVTILEGRNRIGGRCHQETLPNGRMVDLGPNWFHGTKQNPLLELAKQTGTEIGDWNSKTCVYDEDGQLLSKEEAEKFSTLMWDIIEDAFKYSNRYHKDSIDSSKSLVDYFKENVVKKIPDTEPDYERQRSMVLKMSDLWGAFVGSHTSTQSLKFFWLEECIEGEVSRPALQKATIEYETVATKIYSKDTSTGTIKVSTSKGRDYEFDEVVLTAPLGWVKKNLDAFEPRLPLRLEKAIKNIGYGALEKVYLSFPKAFWLEPNANGQVVDGFCQWLRPNYAQDTNPARWTQEIVELASLPEPTSHPTLLFYTSGDESRHITSTLASLSGSREKQQEFIFNFFHPYVSLLPHYDAQSPDCQPTGYLATSWLQDELAGNGSYSNFQVGLENGAEDIRVMREGVPDRGLWIAGEHTASFLELATAPGAYSSGCIPPRYLWKWKVMTNFEEGLQTKAQASRLTHKSIQPPHQIQCTYLYLYRQCLNRQDTSYLGSVNLLNQQPYSTIKPSNSRPAIHPAEPMAPAQANFAPSLEKLRKSLKSQPLETSIEALISQLKRRQITGPQQCAVATAHILLQVVARGRWKDVDQLLDNVQQTGRRIGSARPNELVIGNITKRVMGLIRDEAMEDRNAEIDDSAAPSPAKGASSPAIKGTASSTPPAIQSTPRLLTRQSTFAQASPHVTAQSIFSTLLSESTDPSVASGSPFRYSGASTPRGGGAGLAIGGAVANIASLRNEVIEGIEEILDEISQADDQIAALGDTYINPDDYVMVYKPSSTVEKFLARAARERKFTVLIAGVEESELSSGSSTEATDPYAALRKKLASHKIPVINLVGPGAMAYFPLTTKVLLDVKSITASGGVLVDAGAGLVVRAACQFKRPVYALAGVYKLSPDDLEDPKPVLEWGNPSPHANFADGALLDGIDIRTPLIEYLGPEMISAYISNLARWGHVSVRSD</sequence>
<dbReference type="PANTHER" id="PTHR10742:SF414">
    <property type="entry name" value="CONTAINING AMINE OXIDASE, PUTATIVE (AFU_ORTHOLOGUE AFUA_3G12150)-RELATED"/>
    <property type="match status" value="1"/>
</dbReference>
<dbReference type="GO" id="GO:0003682">
    <property type="term" value="F:chromatin binding"/>
    <property type="evidence" value="ECO:0007669"/>
    <property type="project" value="TreeGrafter"/>
</dbReference>
<dbReference type="GO" id="GO:0050660">
    <property type="term" value="F:flavin adenine dinucleotide binding"/>
    <property type="evidence" value="ECO:0007669"/>
    <property type="project" value="TreeGrafter"/>
</dbReference>
<proteinExistence type="inferred from homology"/>
<evidence type="ECO:0000256" key="2">
    <source>
        <dbReference type="RuleBase" id="RU003814"/>
    </source>
</evidence>
<dbReference type="InterPro" id="IPR042529">
    <property type="entry name" value="IF_2B-like_C"/>
</dbReference>
<dbReference type="PANTHER" id="PTHR10742">
    <property type="entry name" value="FLAVIN MONOAMINE OXIDASE"/>
    <property type="match status" value="1"/>
</dbReference>
<dbReference type="Gene3D" id="3.90.660.10">
    <property type="match status" value="1"/>
</dbReference>
<dbReference type="GO" id="GO:0006338">
    <property type="term" value="P:chromatin remodeling"/>
    <property type="evidence" value="ECO:0007669"/>
    <property type="project" value="TreeGrafter"/>
</dbReference>